<dbReference type="RefSeq" id="WP_312885150.1">
    <property type="nucleotide sequence ID" value="NZ_JACHJT010000001.1"/>
</dbReference>
<proteinExistence type="predicted"/>
<dbReference type="Proteomes" id="UP000523007">
    <property type="component" value="Unassembled WGS sequence"/>
</dbReference>
<sequence>MIDDGAMYDTRLPALEADVVSALVEAGHAAGLQAIAHVSSAAEAGLALDAGVDGLAHVYSDTGPDGHAGEELAARAAARGVFVVSTLVYIEALAGAGSGAAVRSDRVDNAAHAARTLHRAGVPLLAGTDATVGAPAHGESLHRELSLLSRAGLTPEETLAAATSIPADRFGLTDRGRIAPGLRADLVLVDGDPTRDIAATRSIADVWKRGVRQSRNQRS</sequence>
<evidence type="ECO:0000313" key="3">
    <source>
        <dbReference type="Proteomes" id="UP000523007"/>
    </source>
</evidence>
<dbReference type="Gene3D" id="3.20.20.140">
    <property type="entry name" value="Metal-dependent hydrolases"/>
    <property type="match status" value="1"/>
</dbReference>
<dbReference type="AlphaFoldDB" id="A0A7W7RDX0"/>
<organism evidence="2 3">
    <name type="scientific">Lipingzhangella halophila</name>
    <dbReference type="NCBI Taxonomy" id="1783352"/>
    <lineage>
        <taxon>Bacteria</taxon>
        <taxon>Bacillati</taxon>
        <taxon>Actinomycetota</taxon>
        <taxon>Actinomycetes</taxon>
        <taxon>Streptosporangiales</taxon>
        <taxon>Nocardiopsidaceae</taxon>
        <taxon>Lipingzhangella</taxon>
    </lineage>
</organism>
<gene>
    <name evidence="2" type="ORF">F4561_001034</name>
</gene>
<comment type="caution">
    <text evidence="2">The sequence shown here is derived from an EMBL/GenBank/DDBJ whole genome shotgun (WGS) entry which is preliminary data.</text>
</comment>
<reference evidence="2 3" key="1">
    <citation type="submission" date="2020-08" db="EMBL/GenBank/DDBJ databases">
        <title>Sequencing the genomes of 1000 actinobacteria strains.</title>
        <authorList>
            <person name="Klenk H.-P."/>
        </authorList>
    </citation>
    <scope>NUCLEOTIDE SEQUENCE [LARGE SCALE GENOMIC DNA]</scope>
    <source>
        <strain evidence="2 3">DSM 102030</strain>
    </source>
</reference>
<dbReference type="InterPro" id="IPR006680">
    <property type="entry name" value="Amidohydro-rel"/>
</dbReference>
<dbReference type="SUPFAM" id="SSF51556">
    <property type="entry name" value="Metallo-dependent hydrolases"/>
    <property type="match status" value="1"/>
</dbReference>
<dbReference type="InterPro" id="IPR051781">
    <property type="entry name" value="Metallo-dep_Hydrolase"/>
</dbReference>
<dbReference type="Pfam" id="PF01979">
    <property type="entry name" value="Amidohydro_1"/>
    <property type="match status" value="1"/>
</dbReference>
<protein>
    <submittedName>
        <fullName evidence="2">Imidazolonepropionase-like amidohydrolase</fullName>
    </submittedName>
</protein>
<accession>A0A7W7RDX0</accession>
<dbReference type="InterPro" id="IPR032466">
    <property type="entry name" value="Metal_Hydrolase"/>
</dbReference>
<evidence type="ECO:0000313" key="2">
    <source>
        <dbReference type="EMBL" id="MBB4930214.1"/>
    </source>
</evidence>
<keyword evidence="2" id="KW-0378">Hydrolase</keyword>
<feature type="domain" description="Amidohydrolase-related" evidence="1">
    <location>
        <begin position="6"/>
        <end position="210"/>
    </location>
</feature>
<dbReference type="PANTHER" id="PTHR43135:SF3">
    <property type="entry name" value="ALPHA-D-RIBOSE 1-METHYLPHOSPHONATE 5-TRIPHOSPHATE DIPHOSPHATASE"/>
    <property type="match status" value="1"/>
</dbReference>
<dbReference type="EMBL" id="JACHJT010000001">
    <property type="protein sequence ID" value="MBB4930214.1"/>
    <property type="molecule type" value="Genomic_DNA"/>
</dbReference>
<dbReference type="GO" id="GO:0016787">
    <property type="term" value="F:hydrolase activity"/>
    <property type="evidence" value="ECO:0007669"/>
    <property type="project" value="UniProtKB-KW"/>
</dbReference>
<keyword evidence="3" id="KW-1185">Reference proteome</keyword>
<name>A0A7W7RDX0_9ACTN</name>
<dbReference type="PANTHER" id="PTHR43135">
    <property type="entry name" value="ALPHA-D-RIBOSE 1-METHYLPHOSPHONATE 5-TRIPHOSPHATE DIPHOSPHATASE"/>
    <property type="match status" value="1"/>
</dbReference>
<evidence type="ECO:0000259" key="1">
    <source>
        <dbReference type="Pfam" id="PF01979"/>
    </source>
</evidence>